<gene>
    <name evidence="2" type="ORF">HCBG_05151</name>
</gene>
<accession>C0NPS1</accession>
<dbReference type="EMBL" id="GG663368">
    <property type="protein sequence ID" value="EEH06931.1"/>
    <property type="molecule type" value="Genomic_DNA"/>
</dbReference>
<keyword evidence="3" id="KW-1185">Reference proteome</keyword>
<feature type="compositionally biased region" description="Basic and acidic residues" evidence="1">
    <location>
        <begin position="193"/>
        <end position="203"/>
    </location>
</feature>
<feature type="region of interest" description="Disordered" evidence="1">
    <location>
        <begin position="189"/>
        <end position="230"/>
    </location>
</feature>
<name>C0NPS1_AJECG</name>
<feature type="compositionally biased region" description="Basic and acidic residues" evidence="1">
    <location>
        <begin position="1"/>
        <end position="15"/>
    </location>
</feature>
<evidence type="ECO:0000256" key="1">
    <source>
        <dbReference type="SAM" id="MobiDB-lite"/>
    </source>
</evidence>
<evidence type="ECO:0000313" key="2">
    <source>
        <dbReference type="EMBL" id="EEH06931.1"/>
    </source>
</evidence>
<sequence length="259" mass="28955">MPEYKDTRSTTERPMRPSKSAGGPVIEGGILRPDLSQSPPSIHPRSSSSRYTAGGVSDPCNFGFRRHEGFSPLVNDEHAPTVAGAHLPCHIPAAEGTDPRDLKRAEGLFFSGEENVTVKQFGNGDRQIISGRDSGLRRWEGVSGKGEGESGTRRVRRRRKIGKMEGAWAKREEERPYIDIPAHVDDVTQGGEVRARQTRRGDGRAQWANGRRPRRQARPVRGCPEGEGHMRPRTHRPIVYIFNFVENEVIVNEFESDKQ</sequence>
<dbReference type="InParanoid" id="C0NPS1"/>
<organism evidence="2 3">
    <name type="scientific">Ajellomyces capsulatus (strain G186AR / H82 / ATCC MYA-2454 / RMSCC 2432)</name>
    <name type="common">Darling's disease fungus</name>
    <name type="synonym">Histoplasma capsulatum</name>
    <dbReference type="NCBI Taxonomy" id="447093"/>
    <lineage>
        <taxon>Eukaryota</taxon>
        <taxon>Fungi</taxon>
        <taxon>Dikarya</taxon>
        <taxon>Ascomycota</taxon>
        <taxon>Pezizomycotina</taxon>
        <taxon>Eurotiomycetes</taxon>
        <taxon>Eurotiomycetidae</taxon>
        <taxon>Onygenales</taxon>
        <taxon>Ajellomycetaceae</taxon>
        <taxon>Histoplasma</taxon>
    </lineage>
</organism>
<evidence type="ECO:0000313" key="3">
    <source>
        <dbReference type="Proteomes" id="UP000001631"/>
    </source>
</evidence>
<proteinExistence type="predicted"/>
<protein>
    <submittedName>
        <fullName evidence="2">Uncharacterized protein</fullName>
    </submittedName>
</protein>
<feature type="region of interest" description="Disordered" evidence="1">
    <location>
        <begin position="1"/>
        <end position="55"/>
    </location>
</feature>
<dbReference type="HOGENOM" id="CLU_1073499_0_0_1"/>
<reference evidence="2" key="1">
    <citation type="submission" date="2009-02" db="EMBL/GenBank/DDBJ databases">
        <title>The Genome Sequence of Ajellomyces capsulatus strain G186AR.</title>
        <authorList>
            <consortium name="The Broad Institute Genome Sequencing Platform"/>
            <person name="Champion M."/>
            <person name="Cuomo C."/>
            <person name="Ma L.-J."/>
            <person name="Henn M.R."/>
            <person name="Sil A."/>
            <person name="Goldman B."/>
            <person name="Young S.K."/>
            <person name="Kodira C.D."/>
            <person name="Zeng Q."/>
            <person name="Koehrsen M."/>
            <person name="Alvarado L."/>
            <person name="Berlin A."/>
            <person name="Borenstein D."/>
            <person name="Chen Z."/>
            <person name="Engels R."/>
            <person name="Freedman E."/>
            <person name="Gellesch M."/>
            <person name="Goldberg J."/>
            <person name="Griggs A."/>
            <person name="Gujja S."/>
            <person name="Heiman D."/>
            <person name="Hepburn T."/>
            <person name="Howarth C."/>
            <person name="Jen D."/>
            <person name="Larson L."/>
            <person name="Lewis B."/>
            <person name="Mehta T."/>
            <person name="Park D."/>
            <person name="Pearson M."/>
            <person name="Roberts A."/>
            <person name="Saif S."/>
            <person name="Shea T."/>
            <person name="Shenoy N."/>
            <person name="Sisk P."/>
            <person name="Stolte C."/>
            <person name="Sykes S."/>
            <person name="Walk T."/>
            <person name="White J."/>
            <person name="Yandava C."/>
            <person name="Klein B."/>
            <person name="McEwen J.G."/>
            <person name="Puccia R."/>
            <person name="Goldman G.H."/>
            <person name="Felipe M.S."/>
            <person name="Nino-Vega G."/>
            <person name="San-Blas G."/>
            <person name="Taylor J."/>
            <person name="Mendoza L."/>
            <person name="Galagan J."/>
            <person name="Nusbaum C."/>
            <person name="Birren B."/>
        </authorList>
    </citation>
    <scope>NUCLEOTIDE SEQUENCE</scope>
    <source>
        <strain evidence="2">G186AR</strain>
    </source>
</reference>
<feature type="compositionally biased region" description="Low complexity" evidence="1">
    <location>
        <begin position="36"/>
        <end position="49"/>
    </location>
</feature>
<dbReference type="Proteomes" id="UP000001631">
    <property type="component" value="Unassembled WGS sequence"/>
</dbReference>
<dbReference type="AlphaFoldDB" id="C0NPS1"/>
<dbReference type="GeneID" id="69038167"/>
<dbReference type="RefSeq" id="XP_045287412.1">
    <property type="nucleotide sequence ID" value="XM_045432200.1"/>
</dbReference>